<dbReference type="RefSeq" id="WP_104232244.1">
    <property type="nucleotide sequence ID" value="NZ_PSNW01000016.1"/>
</dbReference>
<dbReference type="OrthoDB" id="9787933at2"/>
<evidence type="ECO:0000259" key="1">
    <source>
        <dbReference type="Pfam" id="PF01738"/>
    </source>
</evidence>
<dbReference type="SUPFAM" id="SSF53474">
    <property type="entry name" value="alpha/beta-Hydrolases"/>
    <property type="match status" value="1"/>
</dbReference>
<dbReference type="Gene3D" id="3.40.50.1820">
    <property type="entry name" value="alpha/beta hydrolase"/>
    <property type="match status" value="1"/>
</dbReference>
<name>A0A2S5TB63_9GAMM</name>
<dbReference type="PANTHER" id="PTHR22946:SF0">
    <property type="entry name" value="DIENELACTONE HYDROLASE DOMAIN-CONTAINING PROTEIN"/>
    <property type="match status" value="1"/>
</dbReference>
<keyword evidence="2" id="KW-0378">Hydrolase</keyword>
<dbReference type="PDB" id="8VB3">
    <property type="method" value="X-ray"/>
    <property type="resolution" value="1.45 A"/>
    <property type="chains" value="A/B=1-238"/>
</dbReference>
<dbReference type="EMBL" id="PSNW01000016">
    <property type="protein sequence ID" value="PPE72088.1"/>
    <property type="molecule type" value="Genomic_DNA"/>
</dbReference>
<organism evidence="2 3">
    <name type="scientific">Solimonas fluminis</name>
    <dbReference type="NCBI Taxonomy" id="2086571"/>
    <lineage>
        <taxon>Bacteria</taxon>
        <taxon>Pseudomonadati</taxon>
        <taxon>Pseudomonadota</taxon>
        <taxon>Gammaproteobacteria</taxon>
        <taxon>Nevskiales</taxon>
        <taxon>Nevskiaceae</taxon>
        <taxon>Solimonas</taxon>
    </lineage>
</organism>
<sequence length="238" mass="25664">MHQQPIETTENGQRHIHQFFLDETLQGPRPGVLVFPEAFGLGDHALQRARRLAELGYAALAVDIHGEGREFQDLAQVRPAILALFGDRAAWRARLQAAHELLRAQPQVDAARTAAIGFCFGGACSLELARSGAPLSAIVTFHAGLQPPLEADAGKIKAKVLVCHGAEDPLMKPEPLAAILAELTRDKVDWQLLSHGNVVHSFTNPDADARGAPGFAYNAGADRRSWAAMQGLFAEVFA</sequence>
<keyword evidence="3" id="KW-1185">Reference proteome</keyword>
<comment type="caution">
    <text evidence="2">The sequence shown here is derived from an EMBL/GenBank/DDBJ whole genome shotgun (WGS) entry which is preliminary data.</text>
</comment>
<proteinExistence type="evidence at protein level"/>
<dbReference type="InterPro" id="IPR029058">
    <property type="entry name" value="AB_hydrolase_fold"/>
</dbReference>
<dbReference type="PANTHER" id="PTHR22946">
    <property type="entry name" value="DIENELACTONE HYDROLASE DOMAIN-CONTAINING PROTEIN-RELATED"/>
    <property type="match status" value="1"/>
</dbReference>
<dbReference type="AlphaFoldDB" id="A0A2S5TB63"/>
<dbReference type="SMR" id="A0A2S5TB63"/>
<evidence type="ECO:0007829" key="4">
    <source>
        <dbReference type="PDB" id="8VB3"/>
    </source>
</evidence>
<dbReference type="GO" id="GO:0016787">
    <property type="term" value="F:hydrolase activity"/>
    <property type="evidence" value="ECO:0007669"/>
    <property type="project" value="UniProtKB-KW"/>
</dbReference>
<evidence type="ECO:0000313" key="3">
    <source>
        <dbReference type="Proteomes" id="UP000238220"/>
    </source>
</evidence>
<feature type="domain" description="Dienelactone hydrolase" evidence="1">
    <location>
        <begin position="28"/>
        <end position="236"/>
    </location>
</feature>
<feature type="modified residue" description="Cysteine sulfinic acid (-SO2H)" evidence="4">
    <location>
        <position position="119"/>
    </location>
</feature>
<keyword evidence="4" id="KW-0002">3D-structure</keyword>
<dbReference type="Proteomes" id="UP000238220">
    <property type="component" value="Unassembled WGS sequence"/>
</dbReference>
<reference evidence="2 3" key="1">
    <citation type="submission" date="2018-02" db="EMBL/GenBank/DDBJ databases">
        <title>Genome sequencing of Solimonas sp. HR-BB.</title>
        <authorList>
            <person name="Lee Y."/>
            <person name="Jeon C.O."/>
        </authorList>
    </citation>
    <scope>NUCLEOTIDE SEQUENCE [LARGE SCALE GENOMIC DNA]</scope>
    <source>
        <strain evidence="2 3">HR-BB</strain>
    </source>
</reference>
<dbReference type="InterPro" id="IPR002925">
    <property type="entry name" value="Dienelactn_hydro"/>
</dbReference>
<evidence type="ECO:0000313" key="2">
    <source>
        <dbReference type="EMBL" id="PPE72088.1"/>
    </source>
</evidence>
<gene>
    <name evidence="2" type="ORF">C3942_20560</name>
</gene>
<accession>A0A2S5TB63</accession>
<protein>
    <submittedName>
        <fullName evidence="2">Dienelactone hydrolase</fullName>
    </submittedName>
</protein>
<dbReference type="InterPro" id="IPR050261">
    <property type="entry name" value="FrsA_esterase"/>
</dbReference>
<reference evidence="4" key="2">
    <citation type="submission" date="2023-12" db="PDB data bank">
        <title>Metal-independent organophosphate hydrolysis in a protein family possessing a catalytic triad.</title>
        <authorList>
            <person name="Schnettler Fernandez J.D.F."/>
            <person name="Campbell E.C."/>
            <person name="Khashiev R."/>
            <person name="Klein J.O."/>
            <person name="Hollfelder F."/>
        </authorList>
    </citation>
    <scope>X-RAY CRYSTALLOGRAPHY (1.45 ANGSTROMS)</scope>
    <scope>SULFINATION AT CYS-119</scope>
</reference>
<dbReference type="Pfam" id="PF01738">
    <property type="entry name" value="DLH"/>
    <property type="match status" value="1"/>
</dbReference>